<dbReference type="Gene3D" id="3.30.565.10">
    <property type="entry name" value="Histidine kinase-like ATPase, C-terminal domain"/>
    <property type="match status" value="1"/>
</dbReference>
<dbReference type="InterPro" id="IPR003660">
    <property type="entry name" value="HAMP_dom"/>
</dbReference>
<evidence type="ECO:0000256" key="5">
    <source>
        <dbReference type="ARBA" id="ARBA00022553"/>
    </source>
</evidence>
<keyword evidence="10" id="KW-0902">Two-component regulatory system</keyword>
<evidence type="ECO:0000256" key="2">
    <source>
        <dbReference type="ARBA" id="ARBA00004651"/>
    </source>
</evidence>
<dbReference type="SMART" id="SM00388">
    <property type="entry name" value="HisKA"/>
    <property type="match status" value="1"/>
</dbReference>
<keyword evidence="16" id="KW-1185">Reference proteome</keyword>
<evidence type="ECO:0000256" key="7">
    <source>
        <dbReference type="ARBA" id="ARBA00022692"/>
    </source>
</evidence>
<evidence type="ECO:0000256" key="3">
    <source>
        <dbReference type="ARBA" id="ARBA00012438"/>
    </source>
</evidence>
<name>A0A2U8E5U1_9BACT</name>
<keyword evidence="8 15" id="KW-0418">Kinase</keyword>
<evidence type="ECO:0000256" key="1">
    <source>
        <dbReference type="ARBA" id="ARBA00000085"/>
    </source>
</evidence>
<evidence type="ECO:0000256" key="8">
    <source>
        <dbReference type="ARBA" id="ARBA00022777"/>
    </source>
</evidence>
<evidence type="ECO:0000313" key="16">
    <source>
        <dbReference type="Proteomes" id="UP000244896"/>
    </source>
</evidence>
<dbReference type="SUPFAM" id="SSF103190">
    <property type="entry name" value="Sensory domain-like"/>
    <property type="match status" value="1"/>
</dbReference>
<dbReference type="InterPro" id="IPR005467">
    <property type="entry name" value="His_kinase_dom"/>
</dbReference>
<evidence type="ECO:0000256" key="4">
    <source>
        <dbReference type="ARBA" id="ARBA00022475"/>
    </source>
</evidence>
<evidence type="ECO:0000256" key="6">
    <source>
        <dbReference type="ARBA" id="ARBA00022679"/>
    </source>
</evidence>
<accession>A0A2U8E5U1</accession>
<dbReference type="InterPro" id="IPR004358">
    <property type="entry name" value="Sig_transdc_His_kin-like_C"/>
</dbReference>
<dbReference type="InterPro" id="IPR036097">
    <property type="entry name" value="HisK_dim/P_sf"/>
</dbReference>
<dbReference type="OrthoDB" id="9813151at2"/>
<sequence>MTIRTYILLAYLLVVGGGFYYLINRNLSELAPRYLESMEEALVDSVNILASVIESETRDDTLDPAKIKTMFDGAFRRRFNALIYSLNKTQVNARVYVTDADGIVLYDSREGRDEGKSYRNEWRDVILTLRGEYGARATHEVKGDPHSLMLYMAAPIRSRDGSRLIGIVSLGKPADSINELVSAARKRVVLAGLAGGGMILLLGIAFSMWVTAPITRLTQYARAVRDGRSAKMPKLANFEGREVRELRKAFEEMRAAIEGKAYVERYVQTLTHEIKSPLSAIRGAAEILGENPPEAERARFIGNINTEAGRIQRIVDQLLQLASLEARKAHAKMVALDLASVARETFAVFQPAAQTGGVELLIDAPAPAPMRGDRALLAQALGNLLQNAIEFTPAGGRVVLRVETDAKTHEIVAIVEDNGSGIPDYAAGRLFEKFYSLARPRSGVKSTGLGLSLVREIAHLHGGVATIANRKDGERGTRAELRFSQGRLL</sequence>
<evidence type="ECO:0000259" key="13">
    <source>
        <dbReference type="PROSITE" id="PS50109"/>
    </source>
</evidence>
<dbReference type="InterPro" id="IPR003594">
    <property type="entry name" value="HATPase_dom"/>
</dbReference>
<feature type="transmembrane region" description="Helical" evidence="12">
    <location>
        <begin position="188"/>
        <end position="210"/>
    </location>
</feature>
<dbReference type="Gene3D" id="1.10.287.130">
    <property type="match status" value="1"/>
</dbReference>
<dbReference type="Gene3D" id="3.30.450.20">
    <property type="entry name" value="PAS domain"/>
    <property type="match status" value="1"/>
</dbReference>
<dbReference type="KEGG" id="elut:CKA38_13850"/>
<dbReference type="PROSITE" id="PS50885">
    <property type="entry name" value="HAMP"/>
    <property type="match status" value="1"/>
</dbReference>
<evidence type="ECO:0000313" key="15">
    <source>
        <dbReference type="EMBL" id="AWI10196.1"/>
    </source>
</evidence>
<organism evidence="15 16">
    <name type="scientific">Ereboglobus luteus</name>
    <dbReference type="NCBI Taxonomy" id="1796921"/>
    <lineage>
        <taxon>Bacteria</taxon>
        <taxon>Pseudomonadati</taxon>
        <taxon>Verrucomicrobiota</taxon>
        <taxon>Opitutia</taxon>
        <taxon>Opitutales</taxon>
        <taxon>Opitutaceae</taxon>
        <taxon>Ereboglobus</taxon>
    </lineage>
</organism>
<gene>
    <name evidence="15" type="ORF">CKA38_13850</name>
</gene>
<dbReference type="PANTHER" id="PTHR45436:SF10">
    <property type="entry name" value="HISTIDINE KINASE"/>
    <property type="match status" value="1"/>
</dbReference>
<dbReference type="AlphaFoldDB" id="A0A2U8E5U1"/>
<keyword evidence="7 12" id="KW-0812">Transmembrane</keyword>
<comment type="subcellular location">
    <subcellularLocation>
        <location evidence="2">Cell membrane</location>
        <topology evidence="2">Multi-pass membrane protein</topology>
    </subcellularLocation>
</comment>
<keyword evidence="5" id="KW-0597">Phosphoprotein</keyword>
<keyword evidence="11 12" id="KW-0472">Membrane</keyword>
<dbReference type="SMART" id="SM00304">
    <property type="entry name" value="HAMP"/>
    <property type="match status" value="1"/>
</dbReference>
<dbReference type="GO" id="GO:0000155">
    <property type="term" value="F:phosphorelay sensor kinase activity"/>
    <property type="evidence" value="ECO:0007669"/>
    <property type="project" value="InterPro"/>
</dbReference>
<dbReference type="Proteomes" id="UP000244896">
    <property type="component" value="Chromosome"/>
</dbReference>
<feature type="transmembrane region" description="Helical" evidence="12">
    <location>
        <begin position="6"/>
        <end position="23"/>
    </location>
</feature>
<dbReference type="PANTHER" id="PTHR45436">
    <property type="entry name" value="SENSOR HISTIDINE KINASE YKOH"/>
    <property type="match status" value="1"/>
</dbReference>
<evidence type="ECO:0000259" key="14">
    <source>
        <dbReference type="PROSITE" id="PS50885"/>
    </source>
</evidence>
<dbReference type="SUPFAM" id="SSF55874">
    <property type="entry name" value="ATPase domain of HSP90 chaperone/DNA topoisomerase II/histidine kinase"/>
    <property type="match status" value="1"/>
</dbReference>
<keyword evidence="4" id="KW-1003">Cell membrane</keyword>
<reference evidence="15 16" key="1">
    <citation type="journal article" date="2018" name="Syst. Appl. Microbiol.">
        <title>Ereboglobus luteus gen. nov. sp. nov. from cockroach guts, and new insights into the oxygen relationship of the genera Opitutus and Didymococcus (Verrucomicrobia: Opitutaceae).</title>
        <authorList>
            <person name="Tegtmeier D."/>
            <person name="Belitz A."/>
            <person name="Radek R."/>
            <person name="Heimerl T."/>
            <person name="Brune A."/>
        </authorList>
    </citation>
    <scope>NUCLEOTIDE SEQUENCE [LARGE SCALE GENOMIC DNA]</scope>
    <source>
        <strain evidence="15 16">Ho45</strain>
    </source>
</reference>
<dbReference type="GO" id="GO:0005886">
    <property type="term" value="C:plasma membrane"/>
    <property type="evidence" value="ECO:0007669"/>
    <property type="project" value="UniProtKB-SubCell"/>
</dbReference>
<keyword evidence="9 12" id="KW-1133">Transmembrane helix</keyword>
<keyword evidence="6" id="KW-0808">Transferase</keyword>
<dbReference type="Pfam" id="PF02518">
    <property type="entry name" value="HATPase_c"/>
    <property type="match status" value="1"/>
</dbReference>
<dbReference type="InterPro" id="IPR029151">
    <property type="entry name" value="Sensor-like_sf"/>
</dbReference>
<evidence type="ECO:0000256" key="9">
    <source>
        <dbReference type="ARBA" id="ARBA00022989"/>
    </source>
</evidence>
<dbReference type="RefSeq" id="WP_108826097.1">
    <property type="nucleotide sequence ID" value="NZ_CP023004.1"/>
</dbReference>
<dbReference type="Pfam" id="PF00512">
    <property type="entry name" value="HisKA"/>
    <property type="match status" value="1"/>
</dbReference>
<evidence type="ECO:0000256" key="12">
    <source>
        <dbReference type="SAM" id="Phobius"/>
    </source>
</evidence>
<dbReference type="SUPFAM" id="SSF47384">
    <property type="entry name" value="Homodimeric domain of signal transducing histidine kinase"/>
    <property type="match status" value="1"/>
</dbReference>
<dbReference type="InterPro" id="IPR036890">
    <property type="entry name" value="HATPase_C_sf"/>
</dbReference>
<proteinExistence type="predicted"/>
<comment type="catalytic activity">
    <reaction evidence="1">
        <text>ATP + protein L-histidine = ADP + protein N-phospho-L-histidine.</text>
        <dbReference type="EC" id="2.7.13.3"/>
    </reaction>
</comment>
<dbReference type="CDD" id="cd00082">
    <property type="entry name" value="HisKA"/>
    <property type="match status" value="1"/>
</dbReference>
<protein>
    <recommendedName>
        <fullName evidence="3">histidine kinase</fullName>
        <ecNumber evidence="3">2.7.13.3</ecNumber>
    </recommendedName>
</protein>
<dbReference type="EC" id="2.7.13.3" evidence="3"/>
<dbReference type="NCBIfam" id="NF008312">
    <property type="entry name" value="PRK11100.1"/>
    <property type="match status" value="1"/>
</dbReference>
<dbReference type="PROSITE" id="PS50109">
    <property type="entry name" value="HIS_KIN"/>
    <property type="match status" value="1"/>
</dbReference>
<dbReference type="InterPro" id="IPR050428">
    <property type="entry name" value="TCS_sensor_his_kinase"/>
</dbReference>
<dbReference type="SMART" id="SM00387">
    <property type="entry name" value="HATPase_c"/>
    <property type="match status" value="1"/>
</dbReference>
<dbReference type="InterPro" id="IPR003661">
    <property type="entry name" value="HisK_dim/P_dom"/>
</dbReference>
<dbReference type="PRINTS" id="PR00344">
    <property type="entry name" value="BCTRLSENSOR"/>
</dbReference>
<feature type="domain" description="HAMP" evidence="14">
    <location>
        <begin position="208"/>
        <end position="262"/>
    </location>
</feature>
<evidence type="ECO:0000256" key="10">
    <source>
        <dbReference type="ARBA" id="ARBA00023012"/>
    </source>
</evidence>
<evidence type="ECO:0000256" key="11">
    <source>
        <dbReference type="ARBA" id="ARBA00023136"/>
    </source>
</evidence>
<feature type="domain" description="Histidine kinase" evidence="13">
    <location>
        <begin position="269"/>
        <end position="487"/>
    </location>
</feature>
<dbReference type="EMBL" id="CP023004">
    <property type="protein sequence ID" value="AWI10196.1"/>
    <property type="molecule type" value="Genomic_DNA"/>
</dbReference>